<proteinExistence type="predicted"/>
<keyword evidence="1" id="KW-0808">Transferase</keyword>
<comment type="caution">
    <text evidence="1">The sequence shown here is derived from an EMBL/GenBank/DDBJ whole genome shotgun (WGS) entry which is preliminary data.</text>
</comment>
<organism evidence="1 2">
    <name type="scientific">Micractinium conductrix</name>
    <dbReference type="NCBI Taxonomy" id="554055"/>
    <lineage>
        <taxon>Eukaryota</taxon>
        <taxon>Viridiplantae</taxon>
        <taxon>Chlorophyta</taxon>
        <taxon>core chlorophytes</taxon>
        <taxon>Trebouxiophyceae</taxon>
        <taxon>Chlorellales</taxon>
        <taxon>Chlorellaceae</taxon>
        <taxon>Chlorella clade</taxon>
        <taxon>Micractinium</taxon>
    </lineage>
</organism>
<accession>A0A2P6V061</accession>
<dbReference type="AlphaFoldDB" id="A0A2P6V061"/>
<dbReference type="OrthoDB" id="521128at2759"/>
<name>A0A2P6V061_9CHLO</name>
<reference evidence="1 2" key="1">
    <citation type="journal article" date="2018" name="Plant J.">
        <title>Genome sequences of Chlorella sorokiniana UTEX 1602 and Micractinium conductrix SAG 241.80: implications to maltose excretion by a green alga.</title>
        <authorList>
            <person name="Arriola M.B."/>
            <person name="Velmurugan N."/>
            <person name="Zhang Y."/>
            <person name="Plunkett M.H."/>
            <person name="Hondzo H."/>
            <person name="Barney B.M."/>
        </authorList>
    </citation>
    <scope>NUCLEOTIDE SEQUENCE [LARGE SCALE GENOMIC DNA]</scope>
    <source>
        <strain evidence="1 2">SAG 241.80</strain>
    </source>
</reference>
<protein>
    <submittedName>
        <fullName evidence="1">Serine threonine kinase</fullName>
    </submittedName>
</protein>
<sequence>MIRRVLGKATSGTLKPEDLMPASAPWARQADATVDKLHRAVQEVLNFSAPGAALAADAAFLAAAMAAATDERQQVLQQALDGLQRTSGKLLLPQVLLLSSKTTGMWGTHSTAHLAADSNAAPFIDKMRRSFHLSVKQLNLSSEQAQLRCEVLSILRSMPGHEAFPPTAALVSAVNKRINRWLEPLYGYSAEEELGTLSPDALTEVIERGIRSAGTLGGPAESVTVRELFADRSLLLAATQQRGIQLARYDVVGEEAGPVDQLWRSLVLQGGARQVACNPALVAAVAESLGLQQKDVREAATRLAPLEPVADAAAPMGQLPAELQHLFTPGLWEVPLLPLPLGVEGGLTPHAAAAAAGTPFGTFAAADQLSNLTQLGASELPPRGQARLRQG</sequence>
<dbReference type="GO" id="GO:0016301">
    <property type="term" value="F:kinase activity"/>
    <property type="evidence" value="ECO:0007669"/>
    <property type="project" value="UniProtKB-KW"/>
</dbReference>
<dbReference type="EMBL" id="LHPF02000057">
    <property type="protein sequence ID" value="PSC67486.1"/>
    <property type="molecule type" value="Genomic_DNA"/>
</dbReference>
<evidence type="ECO:0000313" key="2">
    <source>
        <dbReference type="Proteomes" id="UP000239649"/>
    </source>
</evidence>
<keyword evidence="1" id="KW-0418">Kinase</keyword>
<dbReference type="Proteomes" id="UP000239649">
    <property type="component" value="Unassembled WGS sequence"/>
</dbReference>
<evidence type="ECO:0000313" key="1">
    <source>
        <dbReference type="EMBL" id="PSC67486.1"/>
    </source>
</evidence>
<keyword evidence="2" id="KW-1185">Reference proteome</keyword>
<gene>
    <name evidence="1" type="ORF">C2E20_8850</name>
</gene>